<dbReference type="AlphaFoldDB" id="A0A562U7A9"/>
<gene>
    <name evidence="1" type="ORF">JN11_01866</name>
</gene>
<accession>A0A562U7A9</accession>
<organism evidence="1 2">
    <name type="scientific">Mucilaginibacter frigoritolerans</name>
    <dbReference type="NCBI Taxonomy" id="652788"/>
    <lineage>
        <taxon>Bacteria</taxon>
        <taxon>Pseudomonadati</taxon>
        <taxon>Bacteroidota</taxon>
        <taxon>Sphingobacteriia</taxon>
        <taxon>Sphingobacteriales</taxon>
        <taxon>Sphingobacteriaceae</taxon>
        <taxon>Mucilaginibacter</taxon>
    </lineage>
</organism>
<name>A0A562U7A9_9SPHI</name>
<proteinExistence type="predicted"/>
<comment type="caution">
    <text evidence="1">The sequence shown here is derived from an EMBL/GenBank/DDBJ whole genome shotgun (WGS) entry which is preliminary data.</text>
</comment>
<dbReference type="Proteomes" id="UP000317010">
    <property type="component" value="Unassembled WGS sequence"/>
</dbReference>
<dbReference type="EMBL" id="VLLI01000004">
    <property type="protein sequence ID" value="TWJ01712.1"/>
    <property type="molecule type" value="Genomic_DNA"/>
</dbReference>
<protein>
    <submittedName>
        <fullName evidence="1">Uncharacterized protein</fullName>
    </submittedName>
</protein>
<keyword evidence="2" id="KW-1185">Reference proteome</keyword>
<evidence type="ECO:0000313" key="1">
    <source>
        <dbReference type="EMBL" id="TWJ01712.1"/>
    </source>
</evidence>
<sequence length="163" mass="19809">MFFRDLWTSEKTALHIEVSNVKIDYPNNKFHFFYIVLRNLSFPDDTLRDQYHFLFLSGQDYLVGINNITDTPIFLSGDFFLSSYASDFQLDKSKPKSFYDYLYIRYFNMSITNIKFYKIKNKHILFYADFNLQNENRRIIISVNEDNYDEVEYKFKDKFKITM</sequence>
<reference evidence="1 2" key="1">
    <citation type="submission" date="2019-07" db="EMBL/GenBank/DDBJ databases">
        <title>Genomic Encyclopedia of Archaeal and Bacterial Type Strains, Phase II (KMG-II): from individual species to whole genera.</title>
        <authorList>
            <person name="Goeker M."/>
        </authorList>
    </citation>
    <scope>NUCLEOTIDE SEQUENCE [LARGE SCALE GENOMIC DNA]</scope>
    <source>
        <strain evidence="1 2">ATCC BAA-1854</strain>
    </source>
</reference>
<evidence type="ECO:0000313" key="2">
    <source>
        <dbReference type="Proteomes" id="UP000317010"/>
    </source>
</evidence>